<dbReference type="RefSeq" id="WP_076762270.1">
    <property type="nucleotide sequence ID" value="NZ_CP133085.1"/>
</dbReference>
<dbReference type="OrthoDB" id="2055104at2"/>
<dbReference type="InterPro" id="IPR038667">
    <property type="entry name" value="XkdH-like_sf"/>
</dbReference>
<dbReference type="EMBL" id="MTJL01000050">
    <property type="protein sequence ID" value="OMH98849.1"/>
    <property type="molecule type" value="Genomic_DNA"/>
</dbReference>
<proteinExistence type="predicted"/>
<accession>A0A1R1Q8M9</accession>
<keyword evidence="2" id="KW-1185">Reference proteome</keyword>
<dbReference type="InterPro" id="IPR024556">
    <property type="entry name" value="DUF3599"/>
</dbReference>
<protein>
    <submittedName>
        <fullName evidence="1">DUF3599 domain-containing protein</fullName>
    </submittedName>
</protein>
<sequence length="118" mass="13788">MSYRKLLSDRCDIYHVKEEQAQEARYGVPAGDLQPLRTYGETPDAANVPCYFTERSQSMIQKDPEQVIYHSYLVHFPLNADVRLHDLVVWNGVSYTLQKPKSIKDHHWEVLAVRDEKL</sequence>
<name>A0A1R1RQA6_9BACI</name>
<comment type="caution">
    <text evidence="1">The sequence shown here is derived from an EMBL/GenBank/DDBJ whole genome shotgun (WGS) entry which is preliminary data.</text>
</comment>
<dbReference type="AlphaFoldDB" id="A0A1R1RQA6"/>
<evidence type="ECO:0000313" key="2">
    <source>
        <dbReference type="Proteomes" id="UP000187367"/>
    </source>
</evidence>
<evidence type="ECO:0000313" key="1">
    <source>
        <dbReference type="EMBL" id="OMH98849.1"/>
    </source>
</evidence>
<organism evidence="1 2">
    <name type="scientific">Bacillus swezeyi</name>
    <dbReference type="NCBI Taxonomy" id="1925020"/>
    <lineage>
        <taxon>Bacteria</taxon>
        <taxon>Bacillati</taxon>
        <taxon>Bacillota</taxon>
        <taxon>Bacilli</taxon>
        <taxon>Bacillales</taxon>
        <taxon>Bacillaceae</taxon>
        <taxon>Bacillus</taxon>
    </lineage>
</organism>
<dbReference type="GeneID" id="92789204"/>
<reference evidence="1 2" key="1">
    <citation type="submission" date="2017-01" db="EMBL/GenBank/DDBJ databases">
        <title>Bacillus phylogenomics.</title>
        <authorList>
            <person name="Dunlap C."/>
        </authorList>
    </citation>
    <scope>NUCLEOTIDE SEQUENCE [LARGE SCALE GENOMIC DNA]</scope>
    <source>
        <strain evidence="1 2">NRRL B-41282</strain>
    </source>
</reference>
<dbReference type="Proteomes" id="UP000187367">
    <property type="component" value="Unassembled WGS sequence"/>
</dbReference>
<accession>A0A1R1RQA6</accession>
<dbReference type="Gene3D" id="2.40.10.370">
    <property type="entry name" value="Protein of unknown function DUF3599"/>
    <property type="match status" value="1"/>
</dbReference>
<gene>
    <name evidence="1" type="ORF">BW143_20920</name>
</gene>
<dbReference type="Pfam" id="PF12206">
    <property type="entry name" value="DUF3599"/>
    <property type="match status" value="1"/>
</dbReference>